<evidence type="ECO:0000259" key="9">
    <source>
        <dbReference type="Pfam" id="PF01379"/>
    </source>
</evidence>
<dbReference type="SUPFAM" id="SSF54782">
    <property type="entry name" value="Porphobilinogen deaminase (hydroxymethylbilane synthase), C-terminal domain"/>
    <property type="match status" value="1"/>
</dbReference>
<dbReference type="Proteomes" id="UP000322899">
    <property type="component" value="Unassembled WGS sequence"/>
</dbReference>
<protein>
    <recommendedName>
        <fullName evidence="4">hydroxymethylbilane synthase</fullName>
        <ecNumber evidence="4">2.5.1.61</ecNumber>
    </recommendedName>
    <alternativeName>
        <fullName evidence="7">Hydroxymethylbilane synthase</fullName>
    </alternativeName>
</protein>
<sequence length="898" mass="90199">MAAPRARIVLGSRKSELAMVQTMHVKALLEKRFPGIEIDIRTSATEGDLKLDKPLAELAAASPGLFTKELETWLLCGACDVAVHSLKDVPTQLPPGLAIAAISAREDPRDVVVFSKKHIAAGVSSLSDLPAGSLVGTSSLRRQAFIRRGWPELRCDTVRGNLQTRMRKLDEPEAFDGAEGEAPRFDAIVLAAAGVHRLGWSARVGQLLGPDLAHPATMAPSSGPGSFAWGVGQGALAVEARAADADVMAMIRAAVEDPSTAAVCSAERAMLRGLLGGCQVPIAVCSSFGKADTEEAGGADAAAAAGAGEAAAPARSSAPRRLEIRGIVASLDGKQVVERSVVLDLPAADLAAVQTAGDEAFAARSAAASDTDPASGDAASAEAVMAAAAKQPALFVASGCARRGLLSGAVTVSVLSASDDGAPPSELELRVADGVEAAAAAREFCEEHGLTSSDNYDSVLRRLVLAIDKERASLLGPEALATVLAVNVRTDLQPDADARAPLAVASMRVDSAGSRSVTVELMEGETPAAAAAAFARRHGLPPADTATLADALARQLAVAGPYSLGTARLTVGGCPVPDGAEGLSEAEAASLPEVRDCAAAAEAGSASAPAFAEVAVRLWSHVPAGVAARRAFASLGLVPLVRSPDASGKAAAEGAAALPSDALWTVESVAATITRLAEEAEAAFADDERTRSEGARAAAAEVASAAAIADAVAAGSPPQAGEAVAGGDAPAGAEGAAGHAGMRRRSAADVLAAVDAQSDDAAAAAGRRKHQHSLAEGGEADGAAELAARLARRGSDPTGASQAEAAAAAVADSGGLAGSGQWVSVSVVVAGQAFDLEYWLGSDGSTPDLVALGAGFCKQEWELLGPLLDSPTGLEQCADTVGSLLSSRAESLMAGVPM</sequence>
<keyword evidence="5" id="KW-0808">Transferase</keyword>
<dbReference type="AlphaFoldDB" id="A0A5A8EEQ2"/>
<evidence type="ECO:0000256" key="4">
    <source>
        <dbReference type="ARBA" id="ARBA00012655"/>
    </source>
</evidence>
<dbReference type="SUPFAM" id="SSF53850">
    <property type="entry name" value="Periplasmic binding protein-like II"/>
    <property type="match status" value="1"/>
</dbReference>
<accession>A0A5A8EEQ2</accession>
<dbReference type="PANTHER" id="PTHR11557:SF0">
    <property type="entry name" value="PORPHOBILINOGEN DEAMINASE"/>
    <property type="match status" value="1"/>
</dbReference>
<dbReference type="InterPro" id="IPR022419">
    <property type="entry name" value="Porphobilin_deaminase_cofac_BS"/>
</dbReference>
<dbReference type="InterPro" id="IPR000860">
    <property type="entry name" value="HemC"/>
</dbReference>
<dbReference type="InterPro" id="IPR022417">
    <property type="entry name" value="Porphobilin_deaminase_N"/>
</dbReference>
<evidence type="ECO:0000256" key="7">
    <source>
        <dbReference type="ARBA" id="ARBA00033064"/>
    </source>
</evidence>
<organism evidence="11 12">
    <name type="scientific">Cafeteria roenbergensis</name>
    <name type="common">Marine flagellate</name>
    <dbReference type="NCBI Taxonomy" id="33653"/>
    <lineage>
        <taxon>Eukaryota</taxon>
        <taxon>Sar</taxon>
        <taxon>Stramenopiles</taxon>
        <taxon>Bigyra</taxon>
        <taxon>Opalozoa</taxon>
        <taxon>Bicosoecida</taxon>
        <taxon>Cafeteriaceae</taxon>
        <taxon>Cafeteria</taxon>
    </lineage>
</organism>
<dbReference type="InterPro" id="IPR036803">
    <property type="entry name" value="Porphobilinogen_deaminase_C_sf"/>
</dbReference>
<dbReference type="Pfam" id="PF01379">
    <property type="entry name" value="Porphobil_deam"/>
    <property type="match status" value="1"/>
</dbReference>
<proteinExistence type="inferred from homology"/>
<dbReference type="UniPathway" id="UPA00251">
    <property type="reaction ID" value="UER00319"/>
</dbReference>
<dbReference type="GO" id="GO:0004418">
    <property type="term" value="F:hydroxymethylbilane synthase activity"/>
    <property type="evidence" value="ECO:0007669"/>
    <property type="project" value="UniProtKB-EC"/>
</dbReference>
<gene>
    <name evidence="11" type="ORF">FNF27_02061</name>
</gene>
<evidence type="ECO:0000256" key="1">
    <source>
        <dbReference type="ARBA" id="ARBA00001916"/>
    </source>
</evidence>
<dbReference type="PANTHER" id="PTHR11557">
    <property type="entry name" value="PORPHOBILINOGEN DEAMINASE"/>
    <property type="match status" value="1"/>
</dbReference>
<feature type="domain" description="Porphobilinogen deaminase N-terminal" evidence="9">
    <location>
        <begin position="8"/>
        <end position="248"/>
    </location>
</feature>
<dbReference type="Pfam" id="PF03900">
    <property type="entry name" value="Porphobil_deamC"/>
    <property type="match status" value="1"/>
</dbReference>
<comment type="cofactor">
    <cofactor evidence="1">
        <name>dipyrromethane</name>
        <dbReference type="ChEBI" id="CHEBI:60342"/>
    </cofactor>
</comment>
<dbReference type="GO" id="GO:0005737">
    <property type="term" value="C:cytoplasm"/>
    <property type="evidence" value="ECO:0007669"/>
    <property type="project" value="TreeGrafter"/>
</dbReference>
<reference evidence="11 12" key="1">
    <citation type="submission" date="2019-07" db="EMBL/GenBank/DDBJ databases">
        <title>Genomes of Cafeteria roenbergensis.</title>
        <authorList>
            <person name="Fischer M.G."/>
            <person name="Hackl T."/>
            <person name="Roman M."/>
        </authorList>
    </citation>
    <scope>NUCLEOTIDE SEQUENCE [LARGE SCALE GENOMIC DNA]</scope>
    <source>
        <strain evidence="11 12">E4-10P</strain>
    </source>
</reference>
<evidence type="ECO:0000313" key="12">
    <source>
        <dbReference type="Proteomes" id="UP000322899"/>
    </source>
</evidence>
<comment type="pathway">
    <text evidence="2">Porphyrin-containing compound metabolism; protoporphyrin-IX biosynthesis; coproporphyrinogen-III from 5-aminolevulinate: step 2/4.</text>
</comment>
<comment type="similarity">
    <text evidence="3">Belongs to the HMBS family.</text>
</comment>
<dbReference type="Gene3D" id="3.40.190.10">
    <property type="entry name" value="Periplasmic binding protein-like II"/>
    <property type="match status" value="2"/>
</dbReference>
<dbReference type="PRINTS" id="PR00151">
    <property type="entry name" value="PORPHBDMNASE"/>
</dbReference>
<comment type="caution">
    <text evidence="11">The sequence shown here is derived from an EMBL/GenBank/DDBJ whole genome shotgun (WGS) entry which is preliminary data.</text>
</comment>
<dbReference type="InterPro" id="IPR022418">
    <property type="entry name" value="Porphobilinogen_deaminase_C"/>
</dbReference>
<dbReference type="PROSITE" id="PS00533">
    <property type="entry name" value="PORPHOBILINOGEN_DEAM"/>
    <property type="match status" value="1"/>
</dbReference>
<dbReference type="GO" id="GO:0006782">
    <property type="term" value="P:protoporphyrinogen IX biosynthetic process"/>
    <property type="evidence" value="ECO:0007669"/>
    <property type="project" value="UniProtKB-UniPathway"/>
</dbReference>
<keyword evidence="6" id="KW-0627">Porphyrin biosynthesis</keyword>
<dbReference type="EC" id="2.5.1.61" evidence="4"/>
<feature type="region of interest" description="Disordered" evidence="8">
    <location>
        <begin position="717"/>
        <end position="740"/>
    </location>
</feature>
<dbReference type="Gene3D" id="3.30.160.40">
    <property type="entry name" value="Porphobilinogen deaminase, C-terminal domain"/>
    <property type="match status" value="1"/>
</dbReference>
<evidence type="ECO:0000256" key="6">
    <source>
        <dbReference type="ARBA" id="ARBA00023244"/>
    </source>
</evidence>
<evidence type="ECO:0000259" key="10">
    <source>
        <dbReference type="Pfam" id="PF03900"/>
    </source>
</evidence>
<dbReference type="OrthoDB" id="564646at2759"/>
<feature type="domain" description="Porphobilinogen deaminase C-terminal" evidence="10">
    <location>
        <begin position="263"/>
        <end position="337"/>
    </location>
</feature>
<name>A0A5A8EEQ2_CAFRO</name>
<evidence type="ECO:0000256" key="3">
    <source>
        <dbReference type="ARBA" id="ARBA00005638"/>
    </source>
</evidence>
<evidence type="ECO:0000256" key="2">
    <source>
        <dbReference type="ARBA" id="ARBA00004735"/>
    </source>
</evidence>
<evidence type="ECO:0000256" key="8">
    <source>
        <dbReference type="SAM" id="MobiDB-lite"/>
    </source>
</evidence>
<dbReference type="EMBL" id="VLTO01000008">
    <property type="protein sequence ID" value="KAA0176365.1"/>
    <property type="molecule type" value="Genomic_DNA"/>
</dbReference>
<evidence type="ECO:0000313" key="11">
    <source>
        <dbReference type="EMBL" id="KAA0176365.1"/>
    </source>
</evidence>
<dbReference type="NCBIfam" id="TIGR00212">
    <property type="entry name" value="hemC"/>
    <property type="match status" value="1"/>
</dbReference>
<evidence type="ECO:0000256" key="5">
    <source>
        <dbReference type="ARBA" id="ARBA00022679"/>
    </source>
</evidence>